<evidence type="ECO:0000256" key="2">
    <source>
        <dbReference type="ARBA" id="ARBA00007809"/>
    </source>
</evidence>
<dbReference type="PANTHER" id="PTHR10791">
    <property type="entry name" value="RAG1-ACTIVATING PROTEIN 1"/>
    <property type="match status" value="1"/>
</dbReference>
<dbReference type="Proteomes" id="UP001159364">
    <property type="component" value="Unassembled WGS sequence"/>
</dbReference>
<keyword evidence="8 9" id="KW-0472">Membrane</keyword>
<keyword evidence="11" id="KW-1185">Reference proteome</keyword>
<dbReference type="AlphaFoldDB" id="A0AAV8S6X8"/>
<evidence type="ECO:0000256" key="5">
    <source>
        <dbReference type="ARBA" id="ARBA00022692"/>
    </source>
</evidence>
<sequence length="248" mass="27721">MKIAVLRLAVGIIGNAATLSLFTVPILTFARVIRKKSTENFSCFPYIVSLLCCLVYTWYASPFVSHGWENLPVVTIDSAGILLESSFIVIYIWFAPRREKVKATAMTVLVLFFSALVVVVSLLAYHDRRHRKLLVGCIGIVSAALMYGSPLVAVKTVIKTKSVEFMPFYLSLFSFFSSFLWVVFGLLNKDFFIASPNMVGCVLAVLQLALYFTYSKRGAEEEHKSLDIEKNEGKIKTGLQNDHDNVVP</sequence>
<dbReference type="EMBL" id="JAIWQS010000058">
    <property type="protein sequence ID" value="KAJ8747880.1"/>
    <property type="molecule type" value="Genomic_DNA"/>
</dbReference>
<keyword evidence="7 9" id="KW-1133">Transmembrane helix</keyword>
<feature type="transmembrane region" description="Helical" evidence="9">
    <location>
        <begin position="166"/>
        <end position="187"/>
    </location>
</feature>
<evidence type="ECO:0000256" key="9">
    <source>
        <dbReference type="RuleBase" id="RU910715"/>
    </source>
</evidence>
<dbReference type="InterPro" id="IPR047664">
    <property type="entry name" value="SWEET"/>
</dbReference>
<dbReference type="GO" id="GO:0012505">
    <property type="term" value="C:endomembrane system"/>
    <property type="evidence" value="ECO:0007669"/>
    <property type="project" value="UniProtKB-SubCell"/>
</dbReference>
<accession>A0AAV8S6X8</accession>
<dbReference type="Pfam" id="PF03083">
    <property type="entry name" value="MtN3_slv"/>
    <property type="match status" value="2"/>
</dbReference>
<evidence type="ECO:0000256" key="8">
    <source>
        <dbReference type="ARBA" id="ARBA00023136"/>
    </source>
</evidence>
<feature type="transmembrane region" description="Helical" evidence="9">
    <location>
        <begin position="41"/>
        <end position="59"/>
    </location>
</feature>
<dbReference type="FunFam" id="1.20.1280.290:FF:000002">
    <property type="entry name" value="Bidirectional sugar transporter SWEET"/>
    <property type="match status" value="1"/>
</dbReference>
<dbReference type="PANTHER" id="PTHR10791:SF28">
    <property type="entry name" value="BIDIRECTIONAL SUGAR TRANSPORTER SWEET3"/>
    <property type="match status" value="1"/>
</dbReference>
<comment type="function">
    <text evidence="9">Mediates both low-affinity uptake and efflux of sugar across the membrane.</text>
</comment>
<feature type="transmembrane region" description="Helical" evidence="9">
    <location>
        <begin position="132"/>
        <end position="154"/>
    </location>
</feature>
<evidence type="ECO:0000256" key="6">
    <source>
        <dbReference type="ARBA" id="ARBA00022737"/>
    </source>
</evidence>
<evidence type="ECO:0000256" key="3">
    <source>
        <dbReference type="ARBA" id="ARBA00022448"/>
    </source>
</evidence>
<feature type="transmembrane region" description="Helical" evidence="9">
    <location>
        <begin position="6"/>
        <end position="29"/>
    </location>
</feature>
<feature type="transmembrane region" description="Helical" evidence="9">
    <location>
        <begin position="193"/>
        <end position="214"/>
    </location>
</feature>
<keyword evidence="5 9" id="KW-0812">Transmembrane</keyword>
<keyword evidence="6" id="KW-0677">Repeat</keyword>
<dbReference type="GO" id="GO:0051260">
    <property type="term" value="P:protein homooligomerization"/>
    <property type="evidence" value="ECO:0007669"/>
    <property type="project" value="UniProtKB-ARBA"/>
</dbReference>
<organism evidence="10 11">
    <name type="scientific">Erythroxylum novogranatense</name>
    <dbReference type="NCBI Taxonomy" id="1862640"/>
    <lineage>
        <taxon>Eukaryota</taxon>
        <taxon>Viridiplantae</taxon>
        <taxon>Streptophyta</taxon>
        <taxon>Embryophyta</taxon>
        <taxon>Tracheophyta</taxon>
        <taxon>Spermatophyta</taxon>
        <taxon>Magnoliopsida</taxon>
        <taxon>eudicotyledons</taxon>
        <taxon>Gunneridae</taxon>
        <taxon>Pentapetalae</taxon>
        <taxon>rosids</taxon>
        <taxon>fabids</taxon>
        <taxon>Malpighiales</taxon>
        <taxon>Erythroxylaceae</taxon>
        <taxon>Erythroxylum</taxon>
    </lineage>
</organism>
<comment type="similarity">
    <text evidence="2 9">Belongs to the SWEET sugar transporter family.</text>
</comment>
<feature type="transmembrane region" description="Helical" evidence="9">
    <location>
        <begin position="71"/>
        <end position="94"/>
    </location>
</feature>
<evidence type="ECO:0000313" key="11">
    <source>
        <dbReference type="Proteomes" id="UP001159364"/>
    </source>
</evidence>
<dbReference type="GO" id="GO:0051119">
    <property type="term" value="F:sugar transmembrane transporter activity"/>
    <property type="evidence" value="ECO:0007669"/>
    <property type="project" value="InterPro"/>
</dbReference>
<name>A0AAV8S6X8_9ROSI</name>
<reference evidence="10 11" key="1">
    <citation type="submission" date="2021-09" db="EMBL/GenBank/DDBJ databases">
        <title>Genomic insights and catalytic innovation underlie evolution of tropane alkaloids biosynthesis.</title>
        <authorList>
            <person name="Wang Y.-J."/>
            <person name="Tian T."/>
            <person name="Huang J.-P."/>
            <person name="Huang S.-X."/>
        </authorList>
    </citation>
    <scope>NUCLEOTIDE SEQUENCE [LARGE SCALE GENOMIC DNA]</scope>
    <source>
        <strain evidence="10">KIB-2018</strain>
        <tissue evidence="10">Leaf</tissue>
    </source>
</reference>
<dbReference type="Gene3D" id="1.20.1280.290">
    <property type="match status" value="2"/>
</dbReference>
<comment type="caution">
    <text evidence="10">The sequence shown here is derived from an EMBL/GenBank/DDBJ whole genome shotgun (WGS) entry which is preliminary data.</text>
</comment>
<evidence type="ECO:0000256" key="7">
    <source>
        <dbReference type="ARBA" id="ARBA00022989"/>
    </source>
</evidence>
<evidence type="ECO:0000313" key="10">
    <source>
        <dbReference type="EMBL" id="KAJ8747880.1"/>
    </source>
</evidence>
<dbReference type="FunFam" id="1.20.1280.290:FF:000001">
    <property type="entry name" value="Bidirectional sugar transporter SWEET"/>
    <property type="match status" value="1"/>
</dbReference>
<evidence type="ECO:0000256" key="1">
    <source>
        <dbReference type="ARBA" id="ARBA00004127"/>
    </source>
</evidence>
<protein>
    <recommendedName>
        <fullName evidence="9">Bidirectional sugar transporter SWEET</fullName>
    </recommendedName>
</protein>
<evidence type="ECO:0000256" key="4">
    <source>
        <dbReference type="ARBA" id="ARBA00022597"/>
    </source>
</evidence>
<dbReference type="GO" id="GO:0005886">
    <property type="term" value="C:plasma membrane"/>
    <property type="evidence" value="ECO:0007669"/>
    <property type="project" value="UniProtKB-SubCell"/>
</dbReference>
<proteinExistence type="inferred from homology"/>
<dbReference type="InterPro" id="IPR004316">
    <property type="entry name" value="SWEET_rpt"/>
</dbReference>
<keyword evidence="4 9" id="KW-0762">Sugar transport</keyword>
<keyword evidence="3 9" id="KW-0813">Transport</keyword>
<gene>
    <name evidence="10" type="ORF">K2173_013048</name>
</gene>
<feature type="transmembrane region" description="Helical" evidence="9">
    <location>
        <begin position="106"/>
        <end position="126"/>
    </location>
</feature>
<comment type="subcellular location">
    <subcellularLocation>
        <location evidence="9">Cell membrane</location>
        <topology evidence="9">Multi-pass membrane protein</topology>
    </subcellularLocation>
    <subcellularLocation>
        <location evidence="1">Endomembrane system</location>
        <topology evidence="1">Multi-pass membrane protein</topology>
    </subcellularLocation>
</comment>